<dbReference type="EMBL" id="JOJR01000842">
    <property type="protein sequence ID" value="RCN33956.1"/>
    <property type="molecule type" value="Genomic_DNA"/>
</dbReference>
<evidence type="ECO:0000313" key="3">
    <source>
        <dbReference type="Proteomes" id="UP000252519"/>
    </source>
</evidence>
<feature type="transmembrane region" description="Helical" evidence="1">
    <location>
        <begin position="76"/>
        <end position="99"/>
    </location>
</feature>
<evidence type="ECO:0000256" key="1">
    <source>
        <dbReference type="SAM" id="Phobius"/>
    </source>
</evidence>
<organism evidence="2 3">
    <name type="scientific">Ancylostoma caninum</name>
    <name type="common">Dog hookworm</name>
    <dbReference type="NCBI Taxonomy" id="29170"/>
    <lineage>
        <taxon>Eukaryota</taxon>
        <taxon>Metazoa</taxon>
        <taxon>Ecdysozoa</taxon>
        <taxon>Nematoda</taxon>
        <taxon>Chromadorea</taxon>
        <taxon>Rhabditida</taxon>
        <taxon>Rhabditina</taxon>
        <taxon>Rhabditomorpha</taxon>
        <taxon>Strongyloidea</taxon>
        <taxon>Ancylostomatidae</taxon>
        <taxon>Ancylostomatinae</taxon>
        <taxon>Ancylostoma</taxon>
    </lineage>
</organism>
<dbReference type="AlphaFoldDB" id="A0A368FP69"/>
<protein>
    <submittedName>
        <fullName evidence="2">Uncharacterized protein</fullName>
    </submittedName>
</protein>
<name>A0A368FP69_ANCCA</name>
<keyword evidence="1" id="KW-1133">Transmembrane helix</keyword>
<gene>
    <name evidence="2" type="ORF">ANCCAN_20191</name>
</gene>
<comment type="caution">
    <text evidence="2">The sequence shown here is derived from an EMBL/GenBank/DDBJ whole genome shotgun (WGS) entry which is preliminary data.</text>
</comment>
<dbReference type="Proteomes" id="UP000252519">
    <property type="component" value="Unassembled WGS sequence"/>
</dbReference>
<sequence length="101" mass="11678">MKMVTLSKGWMRMRVVMRMTAEMRITSQVENRSRKPNQQQVHRGDVDEVQAPALHLAEVLKEVEASSNIAHPMSLIVYYLFVFAIVKFSMCSDFLIVTYPD</sequence>
<reference evidence="2 3" key="1">
    <citation type="submission" date="2014-10" db="EMBL/GenBank/DDBJ databases">
        <title>Draft genome of the hookworm Ancylostoma caninum.</title>
        <authorList>
            <person name="Mitreva M."/>
        </authorList>
    </citation>
    <scope>NUCLEOTIDE SEQUENCE [LARGE SCALE GENOMIC DNA]</scope>
    <source>
        <strain evidence="2 3">Baltimore</strain>
    </source>
</reference>
<proteinExistence type="predicted"/>
<evidence type="ECO:0000313" key="2">
    <source>
        <dbReference type="EMBL" id="RCN33956.1"/>
    </source>
</evidence>
<keyword evidence="1" id="KW-0812">Transmembrane</keyword>
<keyword evidence="3" id="KW-1185">Reference proteome</keyword>
<accession>A0A368FP69</accession>
<keyword evidence="1" id="KW-0472">Membrane</keyword>